<evidence type="ECO:0000256" key="1">
    <source>
        <dbReference type="SAM" id="MobiDB-lite"/>
    </source>
</evidence>
<feature type="compositionally biased region" description="Polar residues" evidence="1">
    <location>
        <begin position="70"/>
        <end position="82"/>
    </location>
</feature>
<feature type="compositionally biased region" description="Basic residues" evidence="1">
    <location>
        <begin position="86"/>
        <end position="97"/>
    </location>
</feature>
<dbReference type="AlphaFoldDB" id="A0A0C3BE88"/>
<gene>
    <name evidence="2" type="ORF">PILCRDRAFT_91978</name>
</gene>
<name>A0A0C3BE88_PILCF</name>
<dbReference type="InParanoid" id="A0A0C3BE88"/>
<dbReference type="OrthoDB" id="3141919at2759"/>
<evidence type="ECO:0000313" key="3">
    <source>
        <dbReference type="Proteomes" id="UP000054166"/>
    </source>
</evidence>
<reference evidence="3" key="2">
    <citation type="submission" date="2015-01" db="EMBL/GenBank/DDBJ databases">
        <title>Evolutionary Origins and Diversification of the Mycorrhizal Mutualists.</title>
        <authorList>
            <consortium name="DOE Joint Genome Institute"/>
            <consortium name="Mycorrhizal Genomics Consortium"/>
            <person name="Kohler A."/>
            <person name="Kuo A."/>
            <person name="Nagy L.G."/>
            <person name="Floudas D."/>
            <person name="Copeland A."/>
            <person name="Barry K.W."/>
            <person name="Cichocki N."/>
            <person name="Veneault-Fourrey C."/>
            <person name="LaButti K."/>
            <person name="Lindquist E.A."/>
            <person name="Lipzen A."/>
            <person name="Lundell T."/>
            <person name="Morin E."/>
            <person name="Murat C."/>
            <person name="Riley R."/>
            <person name="Ohm R."/>
            <person name="Sun H."/>
            <person name="Tunlid A."/>
            <person name="Henrissat B."/>
            <person name="Grigoriev I.V."/>
            <person name="Hibbett D.S."/>
            <person name="Martin F."/>
        </authorList>
    </citation>
    <scope>NUCLEOTIDE SEQUENCE [LARGE SCALE GENOMIC DNA]</scope>
    <source>
        <strain evidence="3">F 1598</strain>
    </source>
</reference>
<reference evidence="2 3" key="1">
    <citation type="submission" date="2014-04" db="EMBL/GenBank/DDBJ databases">
        <authorList>
            <consortium name="DOE Joint Genome Institute"/>
            <person name="Kuo A."/>
            <person name="Tarkka M."/>
            <person name="Buscot F."/>
            <person name="Kohler A."/>
            <person name="Nagy L.G."/>
            <person name="Floudas D."/>
            <person name="Copeland A."/>
            <person name="Barry K.W."/>
            <person name="Cichocki N."/>
            <person name="Veneault-Fourrey C."/>
            <person name="LaButti K."/>
            <person name="Lindquist E.A."/>
            <person name="Lipzen A."/>
            <person name="Lundell T."/>
            <person name="Morin E."/>
            <person name="Murat C."/>
            <person name="Sun H."/>
            <person name="Tunlid A."/>
            <person name="Henrissat B."/>
            <person name="Grigoriev I.V."/>
            <person name="Hibbett D.S."/>
            <person name="Martin F."/>
            <person name="Nordberg H.P."/>
            <person name="Cantor M.N."/>
            <person name="Hua S.X."/>
        </authorList>
    </citation>
    <scope>NUCLEOTIDE SEQUENCE [LARGE SCALE GENOMIC DNA]</scope>
    <source>
        <strain evidence="2 3">F 1598</strain>
    </source>
</reference>
<organism evidence="2 3">
    <name type="scientific">Piloderma croceum (strain F 1598)</name>
    <dbReference type="NCBI Taxonomy" id="765440"/>
    <lineage>
        <taxon>Eukaryota</taxon>
        <taxon>Fungi</taxon>
        <taxon>Dikarya</taxon>
        <taxon>Basidiomycota</taxon>
        <taxon>Agaricomycotina</taxon>
        <taxon>Agaricomycetes</taxon>
        <taxon>Agaricomycetidae</taxon>
        <taxon>Atheliales</taxon>
        <taxon>Atheliaceae</taxon>
        <taxon>Piloderma</taxon>
    </lineage>
</organism>
<feature type="compositionally biased region" description="Low complexity" evidence="1">
    <location>
        <begin position="53"/>
        <end position="62"/>
    </location>
</feature>
<dbReference type="HOGENOM" id="CLU_046303_1_0_1"/>
<keyword evidence="3" id="KW-1185">Reference proteome</keyword>
<accession>A0A0C3BE88</accession>
<sequence length="469" mass="52773">MLKKMPICNYLMPVQHDPVASGVTGKGIPHGQAHVNRSAQPKHCCPVTLQKMSAPASTSSPRRSSRILKRTSQVSKNTTKPTGQPHRSRVMKNKPRPHCTTNAGPLYLRVNRRFLRILPATTAAQPNPQSFPPLPDTTGNLNVIIANLPDLRPFTGDTVDWLIKVARLIFEPLGTSSLYTFTTESLEWWLDREMEPMLWRLVVQGEQLRATIYEFRPNNNIPITLTRKSLHHMRSMTTNTSAPQATAFSGALLRRDQSCIVTQYTGRRVLAASHLLPRRLGDLGVQSVIQRFTGPSTIVDRYDPALGVSLFLSLDAYVDTYEMGFWTNGPDQYVIHSFIDEPLNIHGGDLSQNEQALHGHQIALHTHDPSVALPLVGVFNWHYLQCVLKKFSTPAYQAIGNIQYFSLPFRTRDDNDDESDVDFDDDRNVANPPYPSYLWELSELRACQHLEAVERNHAITTWNSGVSVP</sequence>
<evidence type="ECO:0000313" key="2">
    <source>
        <dbReference type="EMBL" id="KIM75607.1"/>
    </source>
</evidence>
<feature type="region of interest" description="Disordered" evidence="1">
    <location>
        <begin position="51"/>
        <end position="102"/>
    </location>
</feature>
<dbReference type="Proteomes" id="UP000054166">
    <property type="component" value="Unassembled WGS sequence"/>
</dbReference>
<proteinExistence type="predicted"/>
<dbReference type="EMBL" id="KN833044">
    <property type="protein sequence ID" value="KIM75607.1"/>
    <property type="molecule type" value="Genomic_DNA"/>
</dbReference>
<protein>
    <submittedName>
        <fullName evidence="2">Uncharacterized protein</fullName>
    </submittedName>
</protein>